<name>A0ABS6KS78_9MYCO</name>
<dbReference type="InterPro" id="IPR032259">
    <property type="entry name" value="HIBYL-CoA-H"/>
</dbReference>
<evidence type="ECO:0000259" key="2">
    <source>
        <dbReference type="Pfam" id="PF16113"/>
    </source>
</evidence>
<dbReference type="RefSeq" id="WP_217160280.1">
    <property type="nucleotide sequence ID" value="NZ_VOMB01000023.1"/>
</dbReference>
<dbReference type="Proteomes" id="UP000812982">
    <property type="component" value="Unassembled WGS sequence"/>
</dbReference>
<comment type="caution">
    <text evidence="3">The sequence shown here is derived from an EMBL/GenBank/DDBJ whole genome shotgun (WGS) entry which is preliminary data.</text>
</comment>
<dbReference type="CDD" id="cd06558">
    <property type="entry name" value="crotonase-like"/>
    <property type="match status" value="1"/>
</dbReference>
<evidence type="ECO:0000313" key="4">
    <source>
        <dbReference type="Proteomes" id="UP000812982"/>
    </source>
</evidence>
<feature type="domain" description="Enoyl-CoA hydratase/isomerase" evidence="2">
    <location>
        <begin position="15"/>
        <end position="335"/>
    </location>
</feature>
<keyword evidence="1" id="KW-0378">Hydrolase</keyword>
<dbReference type="Pfam" id="PF16113">
    <property type="entry name" value="ECH_2"/>
    <property type="match status" value="1"/>
</dbReference>
<protein>
    <submittedName>
        <fullName evidence="3">Enoyl-CoA hydratase/isomerase family protein</fullName>
    </submittedName>
</protein>
<accession>A0ABS6KS78</accession>
<organism evidence="3 4">
    <name type="scientific">[Mycobacterium] fortunisiensis</name>
    <dbReference type="NCBI Taxonomy" id="2600579"/>
    <lineage>
        <taxon>Bacteria</taxon>
        <taxon>Bacillati</taxon>
        <taxon>Actinomycetota</taxon>
        <taxon>Actinomycetes</taxon>
        <taxon>Mycobacteriales</taxon>
        <taxon>Mycobacteriaceae</taxon>
        <taxon>Mycolicibacterium</taxon>
    </lineage>
</organism>
<evidence type="ECO:0000256" key="1">
    <source>
        <dbReference type="ARBA" id="ARBA00022801"/>
    </source>
</evidence>
<reference evidence="3 4" key="1">
    <citation type="journal article" date="2021" name="Sci. Rep.">
        <title>Phenotypic and genomic hallmarks of a novel, potentially pathogenic rapidly growing Mycobacterium species related to the Mycobacterium fortuitum complex.</title>
        <authorList>
            <person name="Gharbi R."/>
            <person name="Khanna V."/>
            <person name="Frigui W."/>
            <person name="Mhenni B."/>
            <person name="Brosch R."/>
            <person name="Mardassi H."/>
        </authorList>
    </citation>
    <scope>NUCLEOTIDE SEQUENCE [LARGE SCALE GENOMIC DNA]</scope>
    <source>
        <strain evidence="3 4">TNTM28</strain>
    </source>
</reference>
<dbReference type="NCBIfam" id="NF004127">
    <property type="entry name" value="PRK05617.1"/>
    <property type="match status" value="1"/>
</dbReference>
<gene>
    <name evidence="3" type="ORF">FR943_21595</name>
</gene>
<dbReference type="InterPro" id="IPR045004">
    <property type="entry name" value="ECH_dom"/>
</dbReference>
<dbReference type="EMBL" id="VOMB01000023">
    <property type="protein sequence ID" value="MBU9766426.1"/>
    <property type="molecule type" value="Genomic_DNA"/>
</dbReference>
<sequence>MTENEDVLVSVRNGVGILTLNRPKAINSLNDAMVAGMSTALHAWENDDAIHTVLLTGAGERGLCAGGDVVALYHSAKAGGADARRFWYDEYLLNAYIGSYPKPYVALMDGIVMGGGVGVAAHGSVRVATDTTKMAMPEVGIGFIPDVGGTYLLSRTPGALGLHAALTGAPFTGADAIAMGFADHYVPHDKLADFTEAIVADGVENALAVYAVDPPAGGLQEQQGWIDECYAGDTVADIVAALRGHDEQAARDAANLIETRSPVSLAVTLEAVRRAAKLDTLEDVLRQEYRTSCASLKSHDFVEGIRAQLVDKDRNPQWSPASIAEVTAADVDAYFVPADPDLTF</sequence>
<dbReference type="PANTHER" id="PTHR43176:SF3">
    <property type="entry name" value="3-HYDROXYISOBUTYRYL-COA HYDROLASE, MITOCHONDRIAL"/>
    <property type="match status" value="1"/>
</dbReference>
<keyword evidence="4" id="KW-1185">Reference proteome</keyword>
<proteinExistence type="predicted"/>
<dbReference type="PANTHER" id="PTHR43176">
    <property type="entry name" value="3-HYDROXYISOBUTYRYL-COA HYDROLASE-RELATED"/>
    <property type="match status" value="1"/>
</dbReference>
<evidence type="ECO:0000313" key="3">
    <source>
        <dbReference type="EMBL" id="MBU9766426.1"/>
    </source>
</evidence>